<organism evidence="2 3">
    <name type="scientific">Phyllosticta citriasiana</name>
    <dbReference type="NCBI Taxonomy" id="595635"/>
    <lineage>
        <taxon>Eukaryota</taxon>
        <taxon>Fungi</taxon>
        <taxon>Dikarya</taxon>
        <taxon>Ascomycota</taxon>
        <taxon>Pezizomycotina</taxon>
        <taxon>Dothideomycetes</taxon>
        <taxon>Dothideomycetes incertae sedis</taxon>
        <taxon>Botryosphaeriales</taxon>
        <taxon>Phyllostictaceae</taxon>
        <taxon>Phyllosticta</taxon>
    </lineage>
</organism>
<proteinExistence type="predicted"/>
<sequence length="186" mass="20965">MAIEWERRGWSTAASALRSWLHAWQWKKASRSETTRMKCKDVYGTGATSCVLATPRRNWGARMTRAQRRHSMWTRIWRHNPVSRNPLLKNRRYHSDSDQRPAASGAPRHSQSVKLRIRCSPSDSVQGAPFNGPLLPAQHPHTARRHRCHVRQSLGNLPGCPGLDSLPGLDRLPAPPVRGSTLCGDT</sequence>
<comment type="caution">
    <text evidence="2">The sequence shown here is derived from an EMBL/GenBank/DDBJ whole genome shotgun (WGS) entry which is preliminary data.</text>
</comment>
<keyword evidence="3" id="KW-1185">Reference proteome</keyword>
<reference evidence="2 3" key="1">
    <citation type="submission" date="2024-04" db="EMBL/GenBank/DDBJ databases">
        <title>Phyllosticta paracitricarpa is synonymous to the EU quarantine fungus P. citricarpa based on phylogenomic analyses.</title>
        <authorList>
            <consortium name="Lawrence Berkeley National Laboratory"/>
            <person name="Van Ingen-Buijs V.A."/>
            <person name="Van Westerhoven A.C."/>
            <person name="Haridas S."/>
            <person name="Skiadas P."/>
            <person name="Martin F."/>
            <person name="Groenewald J.Z."/>
            <person name="Crous P.W."/>
            <person name="Seidl M.F."/>
        </authorList>
    </citation>
    <scope>NUCLEOTIDE SEQUENCE [LARGE SCALE GENOMIC DNA]</scope>
    <source>
        <strain evidence="2 3">CBS 123371</strain>
    </source>
</reference>
<evidence type="ECO:0000256" key="1">
    <source>
        <dbReference type="SAM" id="MobiDB-lite"/>
    </source>
</evidence>
<evidence type="ECO:0000313" key="3">
    <source>
        <dbReference type="Proteomes" id="UP001363622"/>
    </source>
</evidence>
<evidence type="ECO:0000313" key="2">
    <source>
        <dbReference type="EMBL" id="KAK7522032.1"/>
    </source>
</evidence>
<name>A0ABR1KV27_9PEZI</name>
<protein>
    <submittedName>
        <fullName evidence="2">Uncharacterized protein</fullName>
    </submittedName>
</protein>
<dbReference type="EMBL" id="JBBPHU010000002">
    <property type="protein sequence ID" value="KAK7522032.1"/>
    <property type="molecule type" value="Genomic_DNA"/>
</dbReference>
<dbReference type="Proteomes" id="UP001363622">
    <property type="component" value="Unassembled WGS sequence"/>
</dbReference>
<feature type="region of interest" description="Disordered" evidence="1">
    <location>
        <begin position="87"/>
        <end position="114"/>
    </location>
</feature>
<accession>A0ABR1KV27</accession>
<gene>
    <name evidence="2" type="ORF">IWZ03DRAFT_107787</name>
</gene>